<dbReference type="InterPro" id="IPR000305">
    <property type="entry name" value="GIY-YIG_endonuc"/>
</dbReference>
<dbReference type="SMART" id="SM00465">
    <property type="entry name" value="GIYc"/>
    <property type="match status" value="1"/>
</dbReference>
<dbReference type="CDD" id="cd10441">
    <property type="entry name" value="GIY-YIG_COG1833"/>
    <property type="match status" value="1"/>
</dbReference>
<organism evidence="2 3">
    <name type="scientific">Thermococcus celer Vu 13 = JCM 8558</name>
    <dbReference type="NCBI Taxonomy" id="1293037"/>
    <lineage>
        <taxon>Archaea</taxon>
        <taxon>Methanobacteriati</taxon>
        <taxon>Methanobacteriota</taxon>
        <taxon>Thermococci</taxon>
        <taxon>Thermococcales</taxon>
        <taxon>Thermococcaceae</taxon>
        <taxon>Thermococcus</taxon>
    </lineage>
</organism>
<dbReference type="PANTHER" id="PTHR37460:SF1">
    <property type="entry name" value="ENDONUCLEASE III"/>
    <property type="match status" value="1"/>
</dbReference>
<proteinExistence type="predicted"/>
<accession>A0A218P245</accession>
<feature type="domain" description="GIY-YIG" evidence="1">
    <location>
        <begin position="18"/>
        <end position="113"/>
    </location>
</feature>
<dbReference type="InterPro" id="IPR002837">
    <property type="entry name" value="DUF123"/>
</dbReference>
<dbReference type="RefSeq" id="WP_088862929.1">
    <property type="nucleotide sequence ID" value="NZ_CP014854.1"/>
</dbReference>
<dbReference type="Proteomes" id="UP000197156">
    <property type="component" value="Chromosome"/>
</dbReference>
<evidence type="ECO:0000313" key="2">
    <source>
        <dbReference type="EMBL" id="ASI98978.1"/>
    </source>
</evidence>
<dbReference type="EMBL" id="CP014854">
    <property type="protein sequence ID" value="ASI98978.1"/>
    <property type="molecule type" value="Genomic_DNA"/>
</dbReference>
<keyword evidence="2" id="KW-0378">Hydrolase</keyword>
<keyword evidence="2" id="KW-0255">Endonuclease</keyword>
<sequence length="154" mass="17662">MKGSYFLVIHLPTGKEIATKGRRFALKEGYYVYVGSAMNSLEKRVARHFRENKKLHWHIDFLLEEARLLRAYMIPSGVRLEETLSIEVSKFGEPVEGFGAGDVRVSTNLYRFEREPDALLRVILKRLGLEWKRVKSEGEAMEFGGKNEARTGKG</sequence>
<reference evidence="2 3" key="1">
    <citation type="submission" date="2016-03" db="EMBL/GenBank/DDBJ databases">
        <title>Complete genome sequence of Thermococcus celer.</title>
        <authorList>
            <person name="Oger P.M."/>
        </authorList>
    </citation>
    <scope>NUCLEOTIDE SEQUENCE [LARGE SCALE GENOMIC DNA]</scope>
    <source>
        <strain evidence="2 3">Vu 13</strain>
    </source>
</reference>
<dbReference type="GeneID" id="33324105"/>
<dbReference type="KEGG" id="tce:A3L02_05070"/>
<name>A0A218P245_THECE</name>
<dbReference type="PANTHER" id="PTHR37460">
    <property type="entry name" value="ENDONUCLEASE III"/>
    <property type="match status" value="1"/>
</dbReference>
<evidence type="ECO:0000259" key="1">
    <source>
        <dbReference type="SMART" id="SM00465"/>
    </source>
</evidence>
<keyword evidence="2" id="KW-0540">Nuclease</keyword>
<gene>
    <name evidence="2" type="ORF">A3L02_05070</name>
</gene>
<dbReference type="OrthoDB" id="17296at2157"/>
<dbReference type="AlphaFoldDB" id="A0A218P245"/>
<evidence type="ECO:0000313" key="3">
    <source>
        <dbReference type="Proteomes" id="UP000197156"/>
    </source>
</evidence>
<protein>
    <submittedName>
        <fullName evidence="2">Endonuclease</fullName>
    </submittedName>
</protein>
<keyword evidence="3" id="KW-1185">Reference proteome</keyword>
<dbReference type="GO" id="GO:0004519">
    <property type="term" value="F:endonuclease activity"/>
    <property type="evidence" value="ECO:0007669"/>
    <property type="project" value="UniProtKB-KW"/>
</dbReference>
<dbReference type="Pfam" id="PF01986">
    <property type="entry name" value="DUF123"/>
    <property type="match status" value="1"/>
</dbReference>